<protein>
    <recommendedName>
        <fullName evidence="3">FimV N-terminal domain-containing protein</fullName>
    </recommendedName>
</protein>
<dbReference type="RefSeq" id="WP_009206334.1">
    <property type="nucleotide sequence ID" value="NC_022357.1"/>
</dbReference>
<evidence type="ECO:0000259" key="3">
    <source>
        <dbReference type="Pfam" id="PF25800"/>
    </source>
</evidence>
<feature type="chain" id="PRO_5004535502" description="FimV N-terminal domain-containing protein" evidence="2">
    <location>
        <begin position="26"/>
        <end position="1013"/>
    </location>
</feature>
<gene>
    <name evidence="4" type="ORF">SCD_n00877</name>
</gene>
<keyword evidence="2" id="KW-0732">Signal</keyword>
<dbReference type="Gene3D" id="1.20.58.2200">
    <property type="match status" value="1"/>
</dbReference>
<name>S6ABI1_SULDS</name>
<dbReference type="NCBIfam" id="TIGR03504">
    <property type="entry name" value="FimV_Cterm"/>
    <property type="match status" value="1"/>
</dbReference>
<dbReference type="InterPro" id="IPR057840">
    <property type="entry name" value="FimV_N"/>
</dbReference>
<dbReference type="OrthoDB" id="5298707at2"/>
<dbReference type="EMBL" id="AP013066">
    <property type="protein sequence ID" value="BAN34718.1"/>
    <property type="molecule type" value="Genomic_DNA"/>
</dbReference>
<evidence type="ECO:0000313" key="4">
    <source>
        <dbReference type="EMBL" id="BAN34718.1"/>
    </source>
</evidence>
<feature type="coiled-coil region" evidence="1">
    <location>
        <begin position="360"/>
        <end position="415"/>
    </location>
</feature>
<sequence>MDRKFKKTAWLTAGVMLAASLPAFAAGLGKLTVMSTLGQPFRGEIDLLAVDKKDFGSIRARFASFEAFKEAKIERVSVLSAMRFSVEQKKNGEPYLKITSTKPVDEPFLDMLIELDWPAGRLVREYTILLDPPGYGAQQAETSPVAVPVVKPASAAPAQAAAVAAQPADAPSGAEKPEIRANIPPDQKLRAKDEAKAEIAGEGKPAKEAYGPVRKGENLSGIASALKPEGVSLEQMLVALFQSNKQAFSGNNMNRLKAGQILRVPEAGQVEELKANEAAKQVRAHSADWHAYRQKLAAAVSEAKPVQEDTARQAVSGKITTAVEDKATAAKESATDVLKLSKSEGMGGAKPGAAVGGKDMQAMKGQIQALHEEATAKEKAIIEANQRISDLEKNIKEMQKLLELKNQSLSDLQKQAAATKVAPAALPAPAPVVPVVAKPEEKPAAPATEQQVAVAVAEKSPLAEEKPAVEPKKPKPVLVEQKKPEASFLDEAMGNPIYLGGGAVAILLLGLLGVKAVVARRKKSVASFEDSIMTHGDLKANTVLGGTGGGKIDTSDTSFLTDFSQAGLGSIDTNEVDPIAEAEVYMAYGRDAQAEEILKEALLKDPNRHEIRLKLLEIYVGRKNLNAFEAVAGEMYAALGGQPSPVWDKAAEMGRTLDPKNPLYGEQSKAAAAMKPAASGDEAFEKTMVVAGGTAGLVAAAEHGAAMDLGGPEIVEEAVGTDLDFNLDIAAPEAEAIPDVLLELPEESLPVEETATDLGFDLDLDVLTEASDQDEQSAAAPVVETEEPVADQGLDFNLDLGVPTVADVAPEPAAAVMESDENVMEFDLGAPTQAAPAASAEELISAESWKDEVMGLDVGGLTTAPDAEDEMAEVGDNLDMPDFSVEEEAASAGEEMESIELAALPVEESPLDFDFSLDQEETRAPAESKGVAVPDLDLSGISLDMSEPGSEKVASIDSPDDFGGQEVSTKLDLARAYVDMGDVEGARDILQEVLKEGAAEQQVEAQKLLAELG</sequence>
<dbReference type="HOGENOM" id="CLU_007099_0_0_4"/>
<dbReference type="NCBIfam" id="TIGR03505">
    <property type="entry name" value="FimV_core"/>
    <property type="match status" value="1"/>
</dbReference>
<proteinExistence type="predicted"/>
<keyword evidence="1" id="KW-0175">Coiled coil</keyword>
<feature type="domain" description="FimV N-terminal" evidence="3">
    <location>
        <begin position="26"/>
        <end position="133"/>
    </location>
</feature>
<dbReference type="InterPro" id="IPR011990">
    <property type="entry name" value="TPR-like_helical_dom_sf"/>
</dbReference>
<dbReference type="InterPro" id="IPR020012">
    <property type="entry name" value="LysM_FimV"/>
</dbReference>
<reference evidence="4 5" key="1">
    <citation type="journal article" date="2012" name="Appl. Environ. Microbiol.">
        <title>Draft genome sequence of a psychrotolerant sulfur-oxidizing bacterium, Sulfuricella denitrificans skB26, and proteomic insights into cold adaptation.</title>
        <authorList>
            <person name="Watanabe T."/>
            <person name="Kojima H."/>
            <person name="Fukui M."/>
        </authorList>
    </citation>
    <scope>NUCLEOTIDE SEQUENCE [LARGE SCALE GENOMIC DNA]</scope>
    <source>
        <strain evidence="5">skB26</strain>
    </source>
</reference>
<dbReference type="Proteomes" id="UP000015559">
    <property type="component" value="Chromosome"/>
</dbReference>
<dbReference type="AlphaFoldDB" id="S6ABI1"/>
<evidence type="ECO:0000313" key="5">
    <source>
        <dbReference type="Proteomes" id="UP000015559"/>
    </source>
</evidence>
<evidence type="ECO:0000256" key="2">
    <source>
        <dbReference type="SAM" id="SignalP"/>
    </source>
</evidence>
<dbReference type="eggNOG" id="COG3170">
    <property type="taxonomic scope" value="Bacteria"/>
</dbReference>
<dbReference type="InterPro" id="IPR038440">
    <property type="entry name" value="FimV_C_sf"/>
</dbReference>
<dbReference type="Gene3D" id="1.25.40.10">
    <property type="entry name" value="Tetratricopeptide repeat domain"/>
    <property type="match status" value="1"/>
</dbReference>
<evidence type="ECO:0000256" key="1">
    <source>
        <dbReference type="SAM" id="Coils"/>
    </source>
</evidence>
<dbReference type="STRING" id="1163617.SCD_n00877"/>
<dbReference type="Pfam" id="PF25800">
    <property type="entry name" value="FimV_N"/>
    <property type="match status" value="1"/>
</dbReference>
<keyword evidence="5" id="KW-1185">Reference proteome</keyword>
<organism evidence="4 5">
    <name type="scientific">Sulfuricella denitrificans (strain DSM 22764 / NBRC 105220 / skB26)</name>
    <dbReference type="NCBI Taxonomy" id="1163617"/>
    <lineage>
        <taxon>Bacteria</taxon>
        <taxon>Pseudomonadati</taxon>
        <taxon>Pseudomonadota</taxon>
        <taxon>Betaproteobacteria</taxon>
        <taxon>Nitrosomonadales</taxon>
        <taxon>Sulfuricellaceae</taxon>
        <taxon>Sulfuricella</taxon>
    </lineage>
</organism>
<accession>S6ABI1</accession>
<dbReference type="InterPro" id="IPR020011">
    <property type="entry name" value="FimV_C"/>
</dbReference>
<feature type="signal peptide" evidence="2">
    <location>
        <begin position="1"/>
        <end position="25"/>
    </location>
</feature>
<dbReference type="KEGG" id="sdr:SCD_n00877"/>